<evidence type="ECO:0000256" key="1">
    <source>
        <dbReference type="SAM" id="Phobius"/>
    </source>
</evidence>
<reference evidence="3 4" key="1">
    <citation type="submission" date="2020-08" db="EMBL/GenBank/DDBJ databases">
        <title>Paraeoetvoesia sp. YC-7-48 draft genome sequence.</title>
        <authorList>
            <person name="Yao L."/>
        </authorList>
    </citation>
    <scope>NUCLEOTIDE SEQUENCE [LARGE SCALE GENOMIC DNA]</scope>
    <source>
        <strain evidence="4">YC-7-48</strain>
    </source>
</reference>
<comment type="caution">
    <text evidence="3">The sequence shown here is derived from an EMBL/GenBank/DDBJ whole genome shotgun (WGS) entry which is preliminary data.</text>
</comment>
<evidence type="ECO:0000313" key="3">
    <source>
        <dbReference type="EMBL" id="MBC2770551.1"/>
    </source>
</evidence>
<keyword evidence="4" id="KW-1185">Reference proteome</keyword>
<feature type="transmembrane region" description="Helical" evidence="1">
    <location>
        <begin position="12"/>
        <end position="31"/>
    </location>
</feature>
<feature type="transmembrane region" description="Helical" evidence="1">
    <location>
        <begin position="51"/>
        <end position="70"/>
    </location>
</feature>
<evidence type="ECO:0000313" key="4">
    <source>
        <dbReference type="Proteomes" id="UP000545386"/>
    </source>
</evidence>
<feature type="transmembrane region" description="Helical" evidence="1">
    <location>
        <begin position="137"/>
        <end position="154"/>
    </location>
</feature>
<feature type="domain" description="Copper resistance protein D" evidence="2">
    <location>
        <begin position="47"/>
        <end position="153"/>
    </location>
</feature>
<feature type="transmembrane region" description="Helical" evidence="1">
    <location>
        <begin position="90"/>
        <end position="107"/>
    </location>
</feature>
<dbReference type="GO" id="GO:0016020">
    <property type="term" value="C:membrane"/>
    <property type="evidence" value="ECO:0007669"/>
    <property type="project" value="InterPro"/>
</dbReference>
<keyword evidence="1" id="KW-1133">Transmembrane helix</keyword>
<name>A0A842HTK2_9BURK</name>
<proteinExistence type="predicted"/>
<evidence type="ECO:0000259" key="2">
    <source>
        <dbReference type="Pfam" id="PF05425"/>
    </source>
</evidence>
<keyword evidence="1" id="KW-0812">Transmembrane</keyword>
<accession>A0A842HTK2</accession>
<dbReference type="InterPro" id="IPR008457">
    <property type="entry name" value="Cu-R_CopD_dom"/>
</dbReference>
<dbReference type="Proteomes" id="UP000545386">
    <property type="component" value="Unassembled WGS sequence"/>
</dbReference>
<protein>
    <submittedName>
        <fullName evidence="3">CopD family protein</fullName>
    </submittedName>
</protein>
<sequence length="155" mass="16957">MLYAILKTLHVLSIIVWVGGMAFAHCFLRPVAAQLDPPVRLNLLCNVLGRFFKALLWLAPLAIITGIWMIGNAARSASKAGIGFSMPLDWHIMSVLGLIMLIIFLAVRFRLYPQFARAVAGADWPVAGAAMAKIRKWVAINLVLGLTTVAVTLVY</sequence>
<dbReference type="Pfam" id="PF05425">
    <property type="entry name" value="CopD"/>
    <property type="match status" value="1"/>
</dbReference>
<dbReference type="EMBL" id="JACJUU010000009">
    <property type="protein sequence ID" value="MBC2770551.1"/>
    <property type="molecule type" value="Genomic_DNA"/>
</dbReference>
<gene>
    <name evidence="3" type="ORF">GTU67_11610</name>
</gene>
<keyword evidence="1" id="KW-0472">Membrane</keyword>
<organism evidence="3 4">
    <name type="scientific">Pusillimonas minor</name>
    <dbReference type="NCBI Taxonomy" id="2697024"/>
    <lineage>
        <taxon>Bacteria</taxon>
        <taxon>Pseudomonadati</taxon>
        <taxon>Pseudomonadota</taxon>
        <taxon>Betaproteobacteria</taxon>
        <taxon>Burkholderiales</taxon>
        <taxon>Alcaligenaceae</taxon>
        <taxon>Pusillimonas</taxon>
    </lineage>
</organism>
<dbReference type="AlphaFoldDB" id="A0A842HTK2"/>
<dbReference type="RefSeq" id="WP_185780228.1">
    <property type="nucleotide sequence ID" value="NZ_JACJUU010000009.1"/>
</dbReference>